<organism evidence="8">
    <name type="scientific">Desulfacinum infernum</name>
    <dbReference type="NCBI Taxonomy" id="35837"/>
    <lineage>
        <taxon>Bacteria</taxon>
        <taxon>Pseudomonadati</taxon>
        <taxon>Thermodesulfobacteriota</taxon>
        <taxon>Syntrophobacteria</taxon>
        <taxon>Syntrophobacterales</taxon>
        <taxon>Syntrophobacteraceae</taxon>
        <taxon>Desulfacinum</taxon>
    </lineage>
</organism>
<gene>
    <name evidence="8" type="ORF">ENS06_08560</name>
</gene>
<dbReference type="InterPro" id="IPR000620">
    <property type="entry name" value="EamA_dom"/>
</dbReference>
<feature type="transmembrane region" description="Helical" evidence="6">
    <location>
        <begin position="186"/>
        <end position="207"/>
    </location>
</feature>
<feature type="transmembrane region" description="Helical" evidence="6">
    <location>
        <begin position="6"/>
        <end position="25"/>
    </location>
</feature>
<sequence>MHTQTLKADLLLLTTAVLWGVAFVAQRKGMEAIGPMAFNGIRFALGSLSLVPLILLMDRRTNGAALLPGSDTRWRAAWRSGLPVGLVLFVGASLQQIGIVDTTAGKAGFITGLYVVMVPLFGLIWKQRPSLGTWIGAVLAAVGLYFLSITKEWTMERGDALVLVGAFFWTGHVLLLGWLSPRRDPVKLACCQFAVCSVLSLISAVIFEETSMEAVRGAAVPILYGGFVSVGIAYTLQVVAQKDAHPAHASILLSMESPVAALAGWVILSEALTVRALFGCALMLVGMILSQLAEIFRPTPTPADTLRAAEERGAVSPTKAPASP</sequence>
<evidence type="ECO:0000256" key="3">
    <source>
        <dbReference type="ARBA" id="ARBA00022692"/>
    </source>
</evidence>
<comment type="caution">
    <text evidence="8">The sequence shown here is derived from an EMBL/GenBank/DDBJ whole genome shotgun (WGS) entry which is preliminary data.</text>
</comment>
<dbReference type="PANTHER" id="PTHR42920">
    <property type="entry name" value="OS03G0707200 PROTEIN-RELATED"/>
    <property type="match status" value="1"/>
</dbReference>
<dbReference type="InterPro" id="IPR051258">
    <property type="entry name" value="Diverse_Substrate_Transporter"/>
</dbReference>
<dbReference type="PANTHER" id="PTHR42920:SF5">
    <property type="entry name" value="EAMA DOMAIN-CONTAINING PROTEIN"/>
    <property type="match status" value="1"/>
</dbReference>
<evidence type="ECO:0000256" key="2">
    <source>
        <dbReference type="ARBA" id="ARBA00022475"/>
    </source>
</evidence>
<keyword evidence="2" id="KW-1003">Cell membrane</keyword>
<feature type="transmembrane region" description="Helical" evidence="6">
    <location>
        <begin position="131"/>
        <end position="148"/>
    </location>
</feature>
<comment type="subcellular location">
    <subcellularLocation>
        <location evidence="1">Cell membrane</location>
        <topology evidence="1">Multi-pass membrane protein</topology>
    </subcellularLocation>
</comment>
<feature type="transmembrane region" description="Helical" evidence="6">
    <location>
        <begin position="260"/>
        <end position="289"/>
    </location>
</feature>
<feature type="domain" description="EamA" evidence="7">
    <location>
        <begin position="7"/>
        <end position="148"/>
    </location>
</feature>
<feature type="transmembrane region" description="Helical" evidence="6">
    <location>
        <begin position="219"/>
        <end position="240"/>
    </location>
</feature>
<proteinExistence type="predicted"/>
<keyword evidence="4 6" id="KW-1133">Transmembrane helix</keyword>
<dbReference type="SUPFAM" id="SSF103481">
    <property type="entry name" value="Multidrug resistance efflux transporter EmrE"/>
    <property type="match status" value="2"/>
</dbReference>
<evidence type="ECO:0000259" key="7">
    <source>
        <dbReference type="Pfam" id="PF00892"/>
    </source>
</evidence>
<accession>A0A832A6W2</accession>
<name>A0A832A6W2_9BACT</name>
<evidence type="ECO:0000256" key="5">
    <source>
        <dbReference type="ARBA" id="ARBA00023136"/>
    </source>
</evidence>
<keyword evidence="5 6" id="KW-0472">Membrane</keyword>
<evidence type="ECO:0000256" key="1">
    <source>
        <dbReference type="ARBA" id="ARBA00004651"/>
    </source>
</evidence>
<feature type="transmembrane region" description="Helical" evidence="6">
    <location>
        <begin position="37"/>
        <end position="56"/>
    </location>
</feature>
<protein>
    <submittedName>
        <fullName evidence="8">DMT family transporter</fullName>
    </submittedName>
</protein>
<dbReference type="GO" id="GO:0005886">
    <property type="term" value="C:plasma membrane"/>
    <property type="evidence" value="ECO:0007669"/>
    <property type="project" value="UniProtKB-SubCell"/>
</dbReference>
<dbReference type="AlphaFoldDB" id="A0A832A6W2"/>
<dbReference type="EMBL" id="DSTK01000026">
    <property type="protein sequence ID" value="HFK97355.1"/>
    <property type="molecule type" value="Genomic_DNA"/>
</dbReference>
<dbReference type="InterPro" id="IPR037185">
    <property type="entry name" value="EmrE-like"/>
</dbReference>
<reference evidence="8" key="1">
    <citation type="journal article" date="2020" name="mSystems">
        <title>Genome- and Community-Level Interaction Insights into Carbon Utilization and Element Cycling Functions of Hydrothermarchaeota in Hydrothermal Sediment.</title>
        <authorList>
            <person name="Zhou Z."/>
            <person name="Liu Y."/>
            <person name="Xu W."/>
            <person name="Pan J."/>
            <person name="Luo Z.H."/>
            <person name="Li M."/>
        </authorList>
    </citation>
    <scope>NUCLEOTIDE SEQUENCE [LARGE SCALE GENOMIC DNA]</scope>
    <source>
        <strain evidence="8">SpSt-456</strain>
    </source>
</reference>
<feature type="transmembrane region" description="Helical" evidence="6">
    <location>
        <begin position="160"/>
        <end position="180"/>
    </location>
</feature>
<keyword evidence="3 6" id="KW-0812">Transmembrane</keyword>
<feature type="transmembrane region" description="Helical" evidence="6">
    <location>
        <begin position="76"/>
        <end position="95"/>
    </location>
</feature>
<feature type="domain" description="EamA" evidence="7">
    <location>
        <begin position="158"/>
        <end position="289"/>
    </location>
</feature>
<evidence type="ECO:0000313" key="8">
    <source>
        <dbReference type="EMBL" id="HFK97355.1"/>
    </source>
</evidence>
<evidence type="ECO:0000256" key="6">
    <source>
        <dbReference type="SAM" id="Phobius"/>
    </source>
</evidence>
<feature type="transmembrane region" description="Helical" evidence="6">
    <location>
        <begin position="107"/>
        <end position="125"/>
    </location>
</feature>
<dbReference type="Pfam" id="PF00892">
    <property type="entry name" value="EamA"/>
    <property type="match status" value="2"/>
</dbReference>
<evidence type="ECO:0000256" key="4">
    <source>
        <dbReference type="ARBA" id="ARBA00022989"/>
    </source>
</evidence>